<protein>
    <submittedName>
        <fullName evidence="2">Glycerophosphodiester phosphodiesterase</fullName>
    </submittedName>
</protein>
<evidence type="ECO:0000313" key="3">
    <source>
        <dbReference type="Proteomes" id="UP001564657"/>
    </source>
</evidence>
<keyword evidence="3" id="KW-1185">Reference proteome</keyword>
<dbReference type="PANTHER" id="PTHR46211:SF14">
    <property type="entry name" value="GLYCEROPHOSPHODIESTER PHOSPHODIESTERASE"/>
    <property type="match status" value="1"/>
</dbReference>
<evidence type="ECO:0000259" key="1">
    <source>
        <dbReference type="PROSITE" id="PS51704"/>
    </source>
</evidence>
<dbReference type="PROSITE" id="PS51704">
    <property type="entry name" value="GP_PDE"/>
    <property type="match status" value="1"/>
</dbReference>
<feature type="domain" description="GP-PDE" evidence="1">
    <location>
        <begin position="81"/>
        <end position="318"/>
    </location>
</feature>
<name>A0ABV4BST2_9CLOT</name>
<accession>A0ABV4BST2</accession>
<reference evidence="2 3" key="1">
    <citation type="submission" date="2024-08" db="EMBL/GenBank/DDBJ databases">
        <title>Clostridium lapicellarii sp. nov., and Clostridium renhuaiense sp. nov., two species isolated from the mud in a fermentation cellar used for producing sauce-flavour Chinese liquors.</title>
        <authorList>
            <person name="Yang F."/>
            <person name="Wang H."/>
            <person name="Chen L.Q."/>
            <person name="Zhou N."/>
            <person name="Lu J.J."/>
            <person name="Pu X.X."/>
            <person name="Wan B."/>
            <person name="Wang L."/>
            <person name="Liu S.J."/>
        </authorList>
    </citation>
    <scope>NUCLEOTIDE SEQUENCE [LARGE SCALE GENOMIC DNA]</scope>
    <source>
        <strain evidence="2 3">MT-5</strain>
    </source>
</reference>
<dbReference type="Proteomes" id="UP001564657">
    <property type="component" value="Unassembled WGS sequence"/>
</dbReference>
<organism evidence="2 3">
    <name type="scientific">Clostridium moutaii</name>
    <dbReference type="NCBI Taxonomy" id="3240932"/>
    <lineage>
        <taxon>Bacteria</taxon>
        <taxon>Bacillati</taxon>
        <taxon>Bacillota</taxon>
        <taxon>Clostridia</taxon>
        <taxon>Eubacteriales</taxon>
        <taxon>Clostridiaceae</taxon>
        <taxon>Clostridium</taxon>
    </lineage>
</organism>
<dbReference type="InterPro" id="IPR017946">
    <property type="entry name" value="PLC-like_Pdiesterase_TIM-brl"/>
</dbReference>
<dbReference type="InterPro" id="IPR030395">
    <property type="entry name" value="GP_PDE_dom"/>
</dbReference>
<dbReference type="EMBL" id="JBGEWD010000026">
    <property type="protein sequence ID" value="MEY8001838.1"/>
    <property type="molecule type" value="Genomic_DNA"/>
</dbReference>
<sequence>MQFFMGDDSIRKIMINIIIILLIALTSETNTSISDYNNVNKYFSSISREEPKKVPGLKGNYNKLLNIITWKGQNSVDFNKPILVAHRGASSIAPENSIPAIDEAAKRGYWGVELDICSSSDGVLYLLHDGRLDRTTNGHGLITRKSSYKVNKLIINQGSNISSYPNLKLPRFEDALIECKKYKVVPVFDIKFLSKSHRDLDTFLRIIHKHDYEKKLLVHAFNYRDLEYLRSKDKNIILMPMVNPNSIIHGYNYIKSFGATEIDSNIIYLNKRIVQRAHKDGLKVFCWTVDTRPELNKALNLDVDFIYSDTFYPGNIKSSGK</sequence>
<dbReference type="Gene3D" id="3.20.20.190">
    <property type="entry name" value="Phosphatidylinositol (PI) phosphodiesterase"/>
    <property type="match status" value="1"/>
</dbReference>
<dbReference type="PANTHER" id="PTHR46211">
    <property type="entry name" value="GLYCEROPHOSPHORYL DIESTER PHOSPHODIESTERASE"/>
    <property type="match status" value="1"/>
</dbReference>
<comment type="caution">
    <text evidence="2">The sequence shown here is derived from an EMBL/GenBank/DDBJ whole genome shotgun (WGS) entry which is preliminary data.</text>
</comment>
<evidence type="ECO:0000313" key="2">
    <source>
        <dbReference type="EMBL" id="MEY8001838.1"/>
    </source>
</evidence>
<dbReference type="Pfam" id="PF03009">
    <property type="entry name" value="GDPD"/>
    <property type="match status" value="1"/>
</dbReference>
<dbReference type="CDD" id="cd08566">
    <property type="entry name" value="GDPD_AtGDE_like"/>
    <property type="match status" value="1"/>
</dbReference>
<dbReference type="SUPFAM" id="SSF51695">
    <property type="entry name" value="PLC-like phosphodiesterases"/>
    <property type="match status" value="1"/>
</dbReference>
<proteinExistence type="predicted"/>
<gene>
    <name evidence="2" type="ORF">AB8U03_16885</name>
</gene>